<keyword evidence="3" id="KW-1185">Reference proteome</keyword>
<dbReference type="EMBL" id="CAMAPE010000035">
    <property type="protein sequence ID" value="CAH9098299.1"/>
    <property type="molecule type" value="Genomic_DNA"/>
</dbReference>
<proteinExistence type="predicted"/>
<evidence type="ECO:0000313" key="3">
    <source>
        <dbReference type="Proteomes" id="UP001152484"/>
    </source>
</evidence>
<dbReference type="Proteomes" id="UP001152484">
    <property type="component" value="Unassembled WGS sequence"/>
</dbReference>
<feature type="region of interest" description="Disordered" evidence="1">
    <location>
        <begin position="83"/>
        <end position="118"/>
    </location>
</feature>
<accession>A0A9P0ZFS6</accession>
<name>A0A9P0ZFS6_CUSEU</name>
<evidence type="ECO:0000313" key="2">
    <source>
        <dbReference type="EMBL" id="CAH9098299.1"/>
    </source>
</evidence>
<dbReference type="OrthoDB" id="1938551at2759"/>
<evidence type="ECO:0000256" key="1">
    <source>
        <dbReference type="SAM" id="MobiDB-lite"/>
    </source>
</evidence>
<dbReference type="AlphaFoldDB" id="A0A9P0ZFS6"/>
<feature type="compositionally biased region" description="Polar residues" evidence="1">
    <location>
        <begin position="84"/>
        <end position="94"/>
    </location>
</feature>
<sequence>MICHYYEELFGSSRSEANGCSVEGLARVTRIQNQALHSPITTAKVKKAVFAMHPDKAPDPDGLNPGFYQHHWDIIGADIVRCQDGSQRLRQPQKTEGEGVGPEGARKAEAPRGDEERR</sequence>
<feature type="compositionally biased region" description="Basic and acidic residues" evidence="1">
    <location>
        <begin position="104"/>
        <end position="118"/>
    </location>
</feature>
<organism evidence="2 3">
    <name type="scientific">Cuscuta europaea</name>
    <name type="common">European dodder</name>
    <dbReference type="NCBI Taxonomy" id="41803"/>
    <lineage>
        <taxon>Eukaryota</taxon>
        <taxon>Viridiplantae</taxon>
        <taxon>Streptophyta</taxon>
        <taxon>Embryophyta</taxon>
        <taxon>Tracheophyta</taxon>
        <taxon>Spermatophyta</taxon>
        <taxon>Magnoliopsida</taxon>
        <taxon>eudicotyledons</taxon>
        <taxon>Gunneridae</taxon>
        <taxon>Pentapetalae</taxon>
        <taxon>asterids</taxon>
        <taxon>lamiids</taxon>
        <taxon>Solanales</taxon>
        <taxon>Convolvulaceae</taxon>
        <taxon>Cuscuteae</taxon>
        <taxon>Cuscuta</taxon>
        <taxon>Cuscuta subgen. Cuscuta</taxon>
    </lineage>
</organism>
<comment type="caution">
    <text evidence="2">The sequence shown here is derived from an EMBL/GenBank/DDBJ whole genome shotgun (WGS) entry which is preliminary data.</text>
</comment>
<reference evidence="2" key="1">
    <citation type="submission" date="2022-07" db="EMBL/GenBank/DDBJ databases">
        <authorList>
            <person name="Macas J."/>
            <person name="Novak P."/>
            <person name="Neumann P."/>
        </authorList>
    </citation>
    <scope>NUCLEOTIDE SEQUENCE</scope>
</reference>
<protein>
    <submittedName>
        <fullName evidence="2">Uncharacterized protein</fullName>
    </submittedName>
</protein>
<gene>
    <name evidence="2" type="ORF">CEURO_LOCUS14236</name>
</gene>